<dbReference type="PANTHER" id="PTHR11439">
    <property type="entry name" value="GAG-POL-RELATED RETROTRANSPOSON"/>
    <property type="match status" value="1"/>
</dbReference>
<gene>
    <name evidence="2" type="ORF">U9M48_002745</name>
</gene>
<evidence type="ECO:0000313" key="3">
    <source>
        <dbReference type="Proteomes" id="UP001341281"/>
    </source>
</evidence>
<dbReference type="SUPFAM" id="SSF56672">
    <property type="entry name" value="DNA/RNA polymerases"/>
    <property type="match status" value="1"/>
</dbReference>
<dbReference type="CDD" id="cd09272">
    <property type="entry name" value="RNase_HI_RT_Ty1"/>
    <property type="match status" value="1"/>
</dbReference>
<accession>A0AAQ3SK29</accession>
<dbReference type="AlphaFoldDB" id="A0AAQ3SK29"/>
<evidence type="ECO:0000259" key="1">
    <source>
        <dbReference type="Pfam" id="PF07727"/>
    </source>
</evidence>
<dbReference type="Pfam" id="PF07727">
    <property type="entry name" value="RVT_2"/>
    <property type="match status" value="1"/>
</dbReference>
<evidence type="ECO:0000313" key="2">
    <source>
        <dbReference type="EMBL" id="WVZ51618.1"/>
    </source>
</evidence>
<sequence>MHEELENFKRNQVWVIVEHPAHCNPTGTKWVFKNKQGEDGVVVRNKARLVAQGFYQKEGIDYEETFAPVARLEAIRILLAFAALKGFKLFPKDVKSAFLNVFIGEEVYVRQPPGFEHPKYPNRECSSCRRLWFPDGECGQDSVFVEACKYLLVVQIYVDDIIFGGSSQGIQDEHDGETSVLPWAPDWVEDGEEVDQKVYRGMIGSLTYPTAMWPDLQFAIGLASHRIVVKQILRYIKFTLEFGLLYSADSSLSLLGFSDADYAGCRMERKCTSGTCQFLGTSLVSWSSHKQTSVSLSTCEAEYIILWTLATLKDYGLTYGRIPLLYGSSSAISVAKNPP</sequence>
<organism evidence="2 3">
    <name type="scientific">Paspalum notatum var. saurae</name>
    <dbReference type="NCBI Taxonomy" id="547442"/>
    <lineage>
        <taxon>Eukaryota</taxon>
        <taxon>Viridiplantae</taxon>
        <taxon>Streptophyta</taxon>
        <taxon>Embryophyta</taxon>
        <taxon>Tracheophyta</taxon>
        <taxon>Spermatophyta</taxon>
        <taxon>Magnoliopsida</taxon>
        <taxon>Liliopsida</taxon>
        <taxon>Poales</taxon>
        <taxon>Poaceae</taxon>
        <taxon>PACMAD clade</taxon>
        <taxon>Panicoideae</taxon>
        <taxon>Andropogonodae</taxon>
        <taxon>Paspaleae</taxon>
        <taxon>Paspalinae</taxon>
        <taxon>Paspalum</taxon>
    </lineage>
</organism>
<feature type="domain" description="Reverse transcriptase Ty1/copia-type" evidence="1">
    <location>
        <begin position="11"/>
        <end position="123"/>
    </location>
</feature>
<reference evidence="2 3" key="1">
    <citation type="submission" date="2024-02" db="EMBL/GenBank/DDBJ databases">
        <title>High-quality chromosome-scale genome assembly of Pensacola bahiagrass (Paspalum notatum Flugge var. saurae).</title>
        <authorList>
            <person name="Vega J.M."/>
            <person name="Podio M."/>
            <person name="Orjuela J."/>
            <person name="Siena L.A."/>
            <person name="Pessino S.C."/>
            <person name="Combes M.C."/>
            <person name="Mariac C."/>
            <person name="Albertini E."/>
            <person name="Pupilli F."/>
            <person name="Ortiz J.P.A."/>
            <person name="Leblanc O."/>
        </authorList>
    </citation>
    <scope>NUCLEOTIDE SEQUENCE [LARGE SCALE GENOMIC DNA]</scope>
    <source>
        <strain evidence="2">R1</strain>
        <tissue evidence="2">Leaf</tissue>
    </source>
</reference>
<name>A0AAQ3SK29_PASNO</name>
<keyword evidence="3" id="KW-1185">Reference proteome</keyword>
<dbReference type="InterPro" id="IPR013103">
    <property type="entry name" value="RVT_2"/>
</dbReference>
<dbReference type="EMBL" id="CP144745">
    <property type="protein sequence ID" value="WVZ51618.1"/>
    <property type="molecule type" value="Genomic_DNA"/>
</dbReference>
<dbReference type="PANTHER" id="PTHR11439:SF483">
    <property type="entry name" value="PEPTIDE SYNTHASE GLIP-LIKE, PUTATIVE (AFU_ORTHOLOGUE AFUA_3G12920)-RELATED"/>
    <property type="match status" value="1"/>
</dbReference>
<proteinExistence type="predicted"/>
<protein>
    <recommendedName>
        <fullName evidence="1">Reverse transcriptase Ty1/copia-type domain-containing protein</fullName>
    </recommendedName>
</protein>
<dbReference type="InterPro" id="IPR043502">
    <property type="entry name" value="DNA/RNA_pol_sf"/>
</dbReference>
<dbReference type="Proteomes" id="UP001341281">
    <property type="component" value="Chromosome 01"/>
</dbReference>